<dbReference type="EMBL" id="BAAACZ010000005">
    <property type="protein sequence ID" value="GAA0453950.1"/>
    <property type="molecule type" value="Genomic_DNA"/>
</dbReference>
<dbReference type="Proteomes" id="UP001500740">
    <property type="component" value="Unassembled WGS sequence"/>
</dbReference>
<evidence type="ECO:0000313" key="3">
    <source>
        <dbReference type="Proteomes" id="UP001500740"/>
    </source>
</evidence>
<keyword evidence="1" id="KW-1133">Transmembrane helix</keyword>
<keyword evidence="3" id="KW-1185">Reference proteome</keyword>
<dbReference type="InterPro" id="IPR027387">
    <property type="entry name" value="Cytb/b6-like_sf"/>
</dbReference>
<dbReference type="RefSeq" id="WP_343781684.1">
    <property type="nucleotide sequence ID" value="NZ_BAAACZ010000005.1"/>
</dbReference>
<sequence length="81" mass="9076">MKNFSIFLVSFMVLFIAIQWLSGVILTYTYTPNIQEAWEMSEMLSQQVTLASSPTVATLIIAIIAATIAYITPKMVRKIMA</sequence>
<name>A0ABN0ZNP7_9BACI</name>
<comment type="caution">
    <text evidence="2">The sequence shown here is derived from an EMBL/GenBank/DDBJ whole genome shotgun (WGS) entry which is preliminary data.</text>
</comment>
<dbReference type="Gene3D" id="1.20.810.10">
    <property type="entry name" value="Cytochrome Bc1 Complex, Chain C"/>
    <property type="match status" value="1"/>
</dbReference>
<proteinExistence type="predicted"/>
<dbReference type="InterPro" id="IPR016174">
    <property type="entry name" value="Di-haem_cyt_TM"/>
</dbReference>
<keyword evidence="1" id="KW-0812">Transmembrane</keyword>
<feature type="transmembrane region" description="Helical" evidence="1">
    <location>
        <begin position="50"/>
        <end position="71"/>
    </location>
</feature>
<protein>
    <submittedName>
        <fullName evidence="2">Uncharacterized protein</fullName>
    </submittedName>
</protein>
<evidence type="ECO:0000313" key="2">
    <source>
        <dbReference type="EMBL" id="GAA0453950.1"/>
    </source>
</evidence>
<evidence type="ECO:0000256" key="1">
    <source>
        <dbReference type="SAM" id="Phobius"/>
    </source>
</evidence>
<dbReference type="SUPFAM" id="SSF81342">
    <property type="entry name" value="Transmembrane di-heme cytochromes"/>
    <property type="match status" value="1"/>
</dbReference>
<organism evidence="2 3">
    <name type="scientific">Alkalibacillus silvisoli</name>
    <dbReference type="NCBI Taxonomy" id="392823"/>
    <lineage>
        <taxon>Bacteria</taxon>
        <taxon>Bacillati</taxon>
        <taxon>Bacillota</taxon>
        <taxon>Bacilli</taxon>
        <taxon>Bacillales</taxon>
        <taxon>Bacillaceae</taxon>
        <taxon>Alkalibacillus</taxon>
    </lineage>
</organism>
<accession>A0ABN0ZNP7</accession>
<feature type="transmembrane region" description="Helical" evidence="1">
    <location>
        <begin position="7"/>
        <end position="30"/>
    </location>
</feature>
<reference evidence="2 3" key="1">
    <citation type="journal article" date="2019" name="Int. J. Syst. Evol. Microbiol.">
        <title>The Global Catalogue of Microorganisms (GCM) 10K type strain sequencing project: providing services to taxonomists for standard genome sequencing and annotation.</title>
        <authorList>
            <consortium name="The Broad Institute Genomics Platform"/>
            <consortium name="The Broad Institute Genome Sequencing Center for Infectious Disease"/>
            <person name="Wu L."/>
            <person name="Ma J."/>
        </authorList>
    </citation>
    <scope>NUCLEOTIDE SEQUENCE [LARGE SCALE GENOMIC DNA]</scope>
    <source>
        <strain evidence="2 3">JCM 14193</strain>
    </source>
</reference>
<keyword evidence="1" id="KW-0472">Membrane</keyword>
<gene>
    <name evidence="2" type="ORF">GCM10008935_05940</name>
</gene>